<reference evidence="3" key="1">
    <citation type="journal article" date="2019" name="Int. J. Syst. Evol. Microbiol.">
        <title>The Global Catalogue of Microorganisms (GCM) 10K type strain sequencing project: providing services to taxonomists for standard genome sequencing and annotation.</title>
        <authorList>
            <consortium name="The Broad Institute Genomics Platform"/>
            <consortium name="The Broad Institute Genome Sequencing Center for Infectious Disease"/>
            <person name="Wu L."/>
            <person name="Ma J."/>
        </authorList>
    </citation>
    <scope>NUCLEOTIDE SEQUENCE [LARGE SCALE GENOMIC DNA]</scope>
    <source>
        <strain evidence="3">NBRC 109341</strain>
    </source>
</reference>
<sequence length="108" mass="11105">MHHRDDDSASSSSHISAPHWAAPPTPGADETTLTLHRLVCMAGPVAAGGAVVIELAQRAAIAQAEGDRAPLAAHQLQALHSLLLAALQAQAAAALEAADHLACRQTRL</sequence>
<comment type="caution">
    <text evidence="2">The sequence shown here is derived from an EMBL/GenBank/DDBJ whole genome shotgun (WGS) entry which is preliminary data.</text>
</comment>
<dbReference type="RefSeq" id="WP_284306922.1">
    <property type="nucleotide sequence ID" value="NZ_BSPB01000005.1"/>
</dbReference>
<gene>
    <name evidence="2" type="ORF">GCM10007935_10040</name>
</gene>
<protein>
    <submittedName>
        <fullName evidence="2">Uncharacterized protein</fullName>
    </submittedName>
</protein>
<accession>A0ABQ6C3K4</accession>
<dbReference type="EMBL" id="BSPB01000005">
    <property type="protein sequence ID" value="GLS13574.1"/>
    <property type="molecule type" value="Genomic_DNA"/>
</dbReference>
<evidence type="ECO:0000313" key="2">
    <source>
        <dbReference type="EMBL" id="GLS13574.1"/>
    </source>
</evidence>
<proteinExistence type="predicted"/>
<evidence type="ECO:0000313" key="3">
    <source>
        <dbReference type="Proteomes" id="UP001156903"/>
    </source>
</evidence>
<dbReference type="Proteomes" id="UP001156903">
    <property type="component" value="Unassembled WGS sequence"/>
</dbReference>
<keyword evidence="3" id="KW-1185">Reference proteome</keyword>
<feature type="region of interest" description="Disordered" evidence="1">
    <location>
        <begin position="1"/>
        <end position="28"/>
    </location>
</feature>
<feature type="compositionally biased region" description="Low complexity" evidence="1">
    <location>
        <begin position="9"/>
        <end position="20"/>
    </location>
</feature>
<evidence type="ECO:0000256" key="1">
    <source>
        <dbReference type="SAM" id="MobiDB-lite"/>
    </source>
</evidence>
<name>A0ABQ6C3K4_9BURK</name>
<organism evidence="2 3">
    <name type="scientific">Hydrogenophaga electricum</name>
    <dbReference type="NCBI Taxonomy" id="1230953"/>
    <lineage>
        <taxon>Bacteria</taxon>
        <taxon>Pseudomonadati</taxon>
        <taxon>Pseudomonadota</taxon>
        <taxon>Betaproteobacteria</taxon>
        <taxon>Burkholderiales</taxon>
        <taxon>Comamonadaceae</taxon>
        <taxon>Hydrogenophaga</taxon>
    </lineage>
</organism>